<proteinExistence type="predicted"/>
<sequence length="43" mass="4898">LLKKNKFKSSSEMNFGEDFETLKLRLDGILQIPSSHSMTSIIL</sequence>
<dbReference type="EMBL" id="LAZR01001550">
    <property type="protein sequence ID" value="KKN42900.1"/>
    <property type="molecule type" value="Genomic_DNA"/>
</dbReference>
<gene>
    <name evidence="1" type="ORF">LCGC14_0708740</name>
</gene>
<evidence type="ECO:0000313" key="1">
    <source>
        <dbReference type="EMBL" id="KKN42900.1"/>
    </source>
</evidence>
<name>A0A0F9QFQ7_9ZZZZ</name>
<dbReference type="AlphaFoldDB" id="A0A0F9QFQ7"/>
<reference evidence="1" key="1">
    <citation type="journal article" date="2015" name="Nature">
        <title>Complex archaea that bridge the gap between prokaryotes and eukaryotes.</title>
        <authorList>
            <person name="Spang A."/>
            <person name="Saw J.H."/>
            <person name="Jorgensen S.L."/>
            <person name="Zaremba-Niedzwiedzka K."/>
            <person name="Martijn J."/>
            <person name="Lind A.E."/>
            <person name="van Eijk R."/>
            <person name="Schleper C."/>
            <person name="Guy L."/>
            <person name="Ettema T.J."/>
        </authorList>
    </citation>
    <scope>NUCLEOTIDE SEQUENCE</scope>
</reference>
<organism evidence="1">
    <name type="scientific">marine sediment metagenome</name>
    <dbReference type="NCBI Taxonomy" id="412755"/>
    <lineage>
        <taxon>unclassified sequences</taxon>
        <taxon>metagenomes</taxon>
        <taxon>ecological metagenomes</taxon>
    </lineage>
</organism>
<accession>A0A0F9QFQ7</accession>
<protein>
    <submittedName>
        <fullName evidence="1">Uncharacterized protein</fullName>
    </submittedName>
</protein>
<comment type="caution">
    <text evidence="1">The sequence shown here is derived from an EMBL/GenBank/DDBJ whole genome shotgun (WGS) entry which is preliminary data.</text>
</comment>
<feature type="non-terminal residue" evidence="1">
    <location>
        <position position="1"/>
    </location>
</feature>